<evidence type="ECO:0000256" key="3">
    <source>
        <dbReference type="SAM" id="MobiDB-lite"/>
    </source>
</evidence>
<feature type="region of interest" description="Disordered" evidence="3">
    <location>
        <begin position="21"/>
        <end position="43"/>
    </location>
</feature>
<dbReference type="GO" id="GO:0015288">
    <property type="term" value="F:porin activity"/>
    <property type="evidence" value="ECO:0007669"/>
    <property type="project" value="InterPro"/>
</dbReference>
<dbReference type="Proteomes" id="UP000321638">
    <property type="component" value="Unassembled WGS sequence"/>
</dbReference>
<dbReference type="InterPro" id="IPR007049">
    <property type="entry name" value="Carb-sel_porin_OprB"/>
</dbReference>
<dbReference type="InterPro" id="IPR052932">
    <property type="entry name" value="OprB_Porin"/>
</dbReference>
<feature type="compositionally biased region" description="Polar residues" evidence="3">
    <location>
        <begin position="32"/>
        <end position="43"/>
    </location>
</feature>
<dbReference type="InterPro" id="IPR038673">
    <property type="entry name" value="OprB_sf"/>
</dbReference>
<keyword evidence="5" id="KW-1185">Reference proteome</keyword>
<keyword evidence="2" id="KW-0732">Signal</keyword>
<dbReference type="Gene3D" id="2.40.160.180">
    <property type="entry name" value="Carbohydrate-selective porin OprB"/>
    <property type="match status" value="1"/>
</dbReference>
<dbReference type="AlphaFoldDB" id="A0A5C8PB43"/>
<protein>
    <submittedName>
        <fullName evidence="4">Carbohydrate porin</fullName>
    </submittedName>
</protein>
<dbReference type="Pfam" id="PF04966">
    <property type="entry name" value="OprB"/>
    <property type="match status" value="1"/>
</dbReference>
<gene>
    <name evidence="4" type="ORF">FHP25_33130</name>
</gene>
<dbReference type="EMBL" id="VDUZ01000054">
    <property type="protein sequence ID" value="TXL70763.1"/>
    <property type="molecule type" value="Genomic_DNA"/>
</dbReference>
<reference evidence="4 5" key="1">
    <citation type="submission" date="2019-06" db="EMBL/GenBank/DDBJ databases">
        <title>New taxonomy in bacterial strain CC-CFT640, isolated from vineyard.</title>
        <authorList>
            <person name="Lin S.-Y."/>
            <person name="Tsai C.-F."/>
            <person name="Young C.-C."/>
        </authorList>
    </citation>
    <scope>NUCLEOTIDE SEQUENCE [LARGE SCALE GENOMIC DNA]</scope>
    <source>
        <strain evidence="4 5">CC-CFT640</strain>
    </source>
</reference>
<dbReference type="PANTHER" id="PTHR37944">
    <property type="entry name" value="PORIN B"/>
    <property type="match status" value="1"/>
</dbReference>
<comment type="similarity">
    <text evidence="1 2">Belongs to the OprB family.</text>
</comment>
<feature type="chain" id="PRO_5023160549" evidence="2">
    <location>
        <begin position="20"/>
        <end position="462"/>
    </location>
</feature>
<evidence type="ECO:0000313" key="5">
    <source>
        <dbReference type="Proteomes" id="UP000321638"/>
    </source>
</evidence>
<dbReference type="GO" id="GO:0008643">
    <property type="term" value="P:carbohydrate transport"/>
    <property type="evidence" value="ECO:0007669"/>
    <property type="project" value="InterPro"/>
</dbReference>
<evidence type="ECO:0000256" key="1">
    <source>
        <dbReference type="ARBA" id="ARBA00008769"/>
    </source>
</evidence>
<dbReference type="PANTHER" id="PTHR37944:SF1">
    <property type="entry name" value="PORIN B"/>
    <property type="match status" value="1"/>
</dbReference>
<name>A0A5C8PB43_9HYPH</name>
<comment type="caution">
    <text evidence="4">The sequence shown here is derived from an EMBL/GenBank/DDBJ whole genome shotgun (WGS) entry which is preliminary data.</text>
</comment>
<proteinExistence type="inferred from homology"/>
<sequence length="462" mass="49129">MRRLAAGLTCVVLAQPAAAQAPVPAPHDSDPATPTTSSIQSSLGALGDPGGVRAALAVKGVTYSFSYIGEVFDNLRGGIERGAVYEGRFDLHFDVDLEKLAGLTGLAFHAQLLQIHGRGPSRRKVGNLMTVSNIEALPSIRLDELWLEQTLLDGKLSVRVGQLSADMEFLSSQTASVFINGTFGWPDITNENLPAGGDAYPWATPGVRVKVLPAPGVTLLGAVFNGDPSGGGAGEPLRHNQHGTQFPLHNAPFFIGEAAYAYNQEDGATGLPGTIKLGGWYHAGRFNDQRYDSNGVSLGDPASTGIARRVRGNYGFYTMAEQMLWLRPGTSDQGLAAFARVSTAPGDRNPAVFYADGGITFKGVLSHRPDDIAGIAFGYAKASNRLRAQQRDARAFGANTPIISSETVIELTYLAQLVPGWTLQPDFQYIRRPSGGIANPADPGGRRIKNAALVGLRTTIQY</sequence>
<feature type="signal peptide" evidence="2">
    <location>
        <begin position="1"/>
        <end position="19"/>
    </location>
</feature>
<dbReference type="OrthoDB" id="177316at2"/>
<evidence type="ECO:0000313" key="4">
    <source>
        <dbReference type="EMBL" id="TXL70763.1"/>
    </source>
</evidence>
<organism evidence="4 5">
    <name type="scientific">Vineibacter terrae</name>
    <dbReference type="NCBI Taxonomy" id="2586908"/>
    <lineage>
        <taxon>Bacteria</taxon>
        <taxon>Pseudomonadati</taxon>
        <taxon>Pseudomonadota</taxon>
        <taxon>Alphaproteobacteria</taxon>
        <taxon>Hyphomicrobiales</taxon>
        <taxon>Vineibacter</taxon>
    </lineage>
</organism>
<evidence type="ECO:0000256" key="2">
    <source>
        <dbReference type="RuleBase" id="RU363072"/>
    </source>
</evidence>
<dbReference type="GO" id="GO:0016020">
    <property type="term" value="C:membrane"/>
    <property type="evidence" value="ECO:0007669"/>
    <property type="project" value="InterPro"/>
</dbReference>
<accession>A0A5C8PB43</accession>